<proteinExistence type="inferred from homology"/>
<accession>A0ABV6Q727</accession>
<dbReference type="RefSeq" id="WP_386061057.1">
    <property type="nucleotide sequence ID" value="NZ_JBHLTQ010000002.1"/>
</dbReference>
<evidence type="ECO:0000259" key="2">
    <source>
        <dbReference type="SMART" id="SM00854"/>
    </source>
</evidence>
<dbReference type="InterPro" id="IPR052169">
    <property type="entry name" value="CW_Biosynth-Accessory"/>
</dbReference>
<dbReference type="InterPro" id="IPR029052">
    <property type="entry name" value="Metallo-depent_PP-like"/>
</dbReference>
<keyword evidence="4" id="KW-1185">Reference proteome</keyword>
<organism evidence="3 4">
    <name type="scientific">Winogradskyella pulchriflava</name>
    <dbReference type="NCBI Taxonomy" id="1110688"/>
    <lineage>
        <taxon>Bacteria</taxon>
        <taxon>Pseudomonadati</taxon>
        <taxon>Bacteroidota</taxon>
        <taxon>Flavobacteriia</taxon>
        <taxon>Flavobacteriales</taxon>
        <taxon>Flavobacteriaceae</taxon>
        <taxon>Winogradskyella</taxon>
    </lineage>
</organism>
<dbReference type="InterPro" id="IPR019079">
    <property type="entry name" value="Capsule_synth_CapA"/>
</dbReference>
<evidence type="ECO:0000313" key="3">
    <source>
        <dbReference type="EMBL" id="MFC0604073.1"/>
    </source>
</evidence>
<evidence type="ECO:0000256" key="1">
    <source>
        <dbReference type="ARBA" id="ARBA00005662"/>
    </source>
</evidence>
<dbReference type="Pfam" id="PF09587">
    <property type="entry name" value="PGA_cap"/>
    <property type="match status" value="1"/>
</dbReference>
<dbReference type="SUPFAM" id="SSF56300">
    <property type="entry name" value="Metallo-dependent phosphatases"/>
    <property type="match status" value="1"/>
</dbReference>
<dbReference type="PANTHER" id="PTHR33393:SF11">
    <property type="entry name" value="POLYGLUTAMINE SYNTHESIS ACCESSORY PROTEIN RV0574C-RELATED"/>
    <property type="match status" value="1"/>
</dbReference>
<dbReference type="Proteomes" id="UP001589832">
    <property type="component" value="Unassembled WGS sequence"/>
</dbReference>
<protein>
    <submittedName>
        <fullName evidence="3">CapA family protein</fullName>
    </submittedName>
</protein>
<dbReference type="SMART" id="SM00854">
    <property type="entry name" value="PGA_cap"/>
    <property type="match status" value="1"/>
</dbReference>
<reference evidence="3 4" key="1">
    <citation type="submission" date="2024-09" db="EMBL/GenBank/DDBJ databases">
        <authorList>
            <person name="Sun Q."/>
            <person name="Mori K."/>
        </authorList>
    </citation>
    <scope>NUCLEOTIDE SEQUENCE [LARGE SCALE GENOMIC DNA]</scope>
    <source>
        <strain evidence="3 4">NCAIM B.02481</strain>
    </source>
</reference>
<comment type="similarity">
    <text evidence="1">Belongs to the CapA family.</text>
</comment>
<dbReference type="PANTHER" id="PTHR33393">
    <property type="entry name" value="POLYGLUTAMINE SYNTHESIS ACCESSORY PROTEIN RV0574C-RELATED"/>
    <property type="match status" value="1"/>
</dbReference>
<comment type="caution">
    <text evidence="3">The sequence shown here is derived from an EMBL/GenBank/DDBJ whole genome shotgun (WGS) entry which is preliminary data.</text>
</comment>
<evidence type="ECO:0000313" key="4">
    <source>
        <dbReference type="Proteomes" id="UP001589832"/>
    </source>
</evidence>
<feature type="domain" description="Capsule synthesis protein CapA" evidence="2">
    <location>
        <begin position="3"/>
        <end position="239"/>
    </location>
</feature>
<dbReference type="Gene3D" id="3.60.21.10">
    <property type="match status" value="1"/>
</dbReference>
<name>A0ABV6Q727_9FLAO</name>
<dbReference type="CDD" id="cd07381">
    <property type="entry name" value="MPP_CapA"/>
    <property type="match status" value="1"/>
</dbReference>
<dbReference type="EMBL" id="JBHLTQ010000002">
    <property type="protein sequence ID" value="MFC0604073.1"/>
    <property type="molecule type" value="Genomic_DNA"/>
</dbReference>
<sequence length="379" mass="42796">MVKLVIGGDICATKRDETAFLDGDALQLFSDTMPIVKSADLAIANLETPLITEASPIKKSGAVFGNNPKILKAIKEGGISFLNLANNHILDHGAKGLQTTINALKEYGLHYSGAGETIEQASQPFSIEIKGKTITILSYAEHEFSIAEHGKSGANPLDIMDFVDKIQNLKPKSDFILLLYHGGKENYSLPTPQQQKTCRFFIDQGVHMVVCQHSHIAGAFENYNKGKIYYGQGNFVFDPYPLKRDWLYKGFLIQVVINEDNSTDVELLPYIHKSFYGDEIGIRKMDAQEAKSLLDTITIQNNKMSENPNYVHEEWLKLSKDLKNTYLSILNGNGRVMRKLNEKFPWLNFVYKNERKRVLKNVVTCETHHELIKTILKEK</sequence>
<gene>
    <name evidence="3" type="ORF">ACFFGA_05875</name>
</gene>